<dbReference type="Proteomes" id="UP000266287">
    <property type="component" value="Unassembled WGS sequence"/>
</dbReference>
<comment type="caution">
    <text evidence="1">The sequence shown here is derived from an EMBL/GenBank/DDBJ whole genome shotgun (WGS) entry which is preliminary data.</text>
</comment>
<sequence length="173" mass="19345">MFGPASEFGADKFDILTEINKEHPMLVVIATKHKGSLKKWQALKSKNGGGIIEIREGELSIEKLYQYLYASDLLLYNKPTKPDTVVVASTAFQCLGSGCPIVALESSFVEMFGNSVYRYENDRELKISIVSAFEKDERCKKVIRDAKEYVEENSAMNVAKKFVGLFESLEEGG</sequence>
<protein>
    <recommendedName>
        <fullName evidence="3">Glycosyltransferase family 1 protein</fullName>
    </recommendedName>
</protein>
<dbReference type="AlphaFoldDB" id="A0A399FZ61"/>
<organism evidence="1 2">
    <name type="scientific">candidate division NPL-UPA2 bacterium Unc8</name>
    <dbReference type="NCBI Taxonomy" id="1980939"/>
    <lineage>
        <taxon>Bacteria</taxon>
    </lineage>
</organism>
<evidence type="ECO:0000313" key="2">
    <source>
        <dbReference type="Proteomes" id="UP000266287"/>
    </source>
</evidence>
<evidence type="ECO:0000313" key="1">
    <source>
        <dbReference type="EMBL" id="RII00756.1"/>
    </source>
</evidence>
<reference evidence="1 2" key="1">
    <citation type="submission" date="2018-08" db="EMBL/GenBank/DDBJ databases">
        <title>Draft genome of candidate division NPL-UPA2 bacterium Unc8 that adapted to ultra-basic serpentinizing groundwater.</title>
        <authorList>
            <person name="Ishii S."/>
            <person name="Suzuki S."/>
            <person name="Nealson K.H."/>
        </authorList>
    </citation>
    <scope>NUCLEOTIDE SEQUENCE [LARGE SCALE GENOMIC DNA]</scope>
    <source>
        <strain evidence="1">Unc8</strain>
    </source>
</reference>
<name>A0A399FZ61_UNCN2</name>
<proteinExistence type="predicted"/>
<evidence type="ECO:0008006" key="3">
    <source>
        <dbReference type="Google" id="ProtNLM"/>
    </source>
</evidence>
<accession>A0A399FZ61</accession>
<dbReference type="EMBL" id="NDHY01000002">
    <property type="protein sequence ID" value="RII00756.1"/>
    <property type="molecule type" value="Genomic_DNA"/>
</dbReference>
<gene>
    <name evidence="1" type="ORF">B9J77_01705</name>
</gene>